<dbReference type="Gene3D" id="1.10.238.10">
    <property type="entry name" value="EF-hand"/>
    <property type="match status" value="1"/>
</dbReference>
<evidence type="ECO:0000259" key="2">
    <source>
        <dbReference type="PROSITE" id="PS50222"/>
    </source>
</evidence>
<feature type="domain" description="EF-hand" evidence="2">
    <location>
        <begin position="1"/>
        <end position="31"/>
    </location>
</feature>
<feature type="compositionally biased region" description="Low complexity" evidence="1">
    <location>
        <begin position="152"/>
        <end position="166"/>
    </location>
</feature>
<feature type="region of interest" description="Disordered" evidence="1">
    <location>
        <begin position="141"/>
        <end position="166"/>
    </location>
</feature>
<reference evidence="3 4" key="1">
    <citation type="submission" date="2014-06" db="EMBL/GenBank/DDBJ databases">
        <authorList>
            <person name="Swart Estienne"/>
        </authorList>
    </citation>
    <scope>NUCLEOTIDE SEQUENCE [LARGE SCALE GENOMIC DNA]</scope>
    <source>
        <strain evidence="3 4">130c</strain>
    </source>
</reference>
<feature type="compositionally biased region" description="Basic and acidic residues" evidence="1">
    <location>
        <begin position="414"/>
        <end position="427"/>
    </location>
</feature>
<dbReference type="PROSITE" id="PS50222">
    <property type="entry name" value="EF_HAND_2"/>
    <property type="match status" value="2"/>
</dbReference>
<organism evidence="3 4">
    <name type="scientific">Stylonychia lemnae</name>
    <name type="common">Ciliate</name>
    <dbReference type="NCBI Taxonomy" id="5949"/>
    <lineage>
        <taxon>Eukaryota</taxon>
        <taxon>Sar</taxon>
        <taxon>Alveolata</taxon>
        <taxon>Ciliophora</taxon>
        <taxon>Intramacronucleata</taxon>
        <taxon>Spirotrichea</taxon>
        <taxon>Stichotrichia</taxon>
        <taxon>Sporadotrichida</taxon>
        <taxon>Oxytrichidae</taxon>
        <taxon>Stylonychinae</taxon>
        <taxon>Stylonychia</taxon>
    </lineage>
</organism>
<feature type="region of interest" description="Disordered" evidence="1">
    <location>
        <begin position="412"/>
        <end position="472"/>
    </location>
</feature>
<gene>
    <name evidence="3" type="primary">Contig7692.g8201</name>
    <name evidence="3" type="ORF">STYLEM_11699</name>
</gene>
<dbReference type="SMART" id="SM00054">
    <property type="entry name" value="EFh"/>
    <property type="match status" value="3"/>
</dbReference>
<dbReference type="EMBL" id="CCKQ01011127">
    <property type="protein sequence ID" value="CDW82666.1"/>
    <property type="molecule type" value="Genomic_DNA"/>
</dbReference>
<dbReference type="InterPro" id="IPR011992">
    <property type="entry name" value="EF-hand-dom_pair"/>
</dbReference>
<feature type="compositionally biased region" description="Basic and acidic residues" evidence="1">
    <location>
        <begin position="141"/>
        <end position="151"/>
    </location>
</feature>
<dbReference type="GO" id="GO:0005509">
    <property type="term" value="F:calcium ion binding"/>
    <property type="evidence" value="ECO:0007669"/>
    <property type="project" value="InterPro"/>
</dbReference>
<dbReference type="OrthoDB" id="325792at2759"/>
<dbReference type="InterPro" id="IPR002048">
    <property type="entry name" value="EF_hand_dom"/>
</dbReference>
<dbReference type="Proteomes" id="UP000039865">
    <property type="component" value="Unassembled WGS sequence"/>
</dbReference>
<accession>A0A078ALB4</accession>
<feature type="domain" description="EF-hand" evidence="2">
    <location>
        <begin position="379"/>
        <end position="414"/>
    </location>
</feature>
<evidence type="ECO:0000256" key="1">
    <source>
        <dbReference type="SAM" id="MobiDB-lite"/>
    </source>
</evidence>
<evidence type="ECO:0000313" key="3">
    <source>
        <dbReference type="EMBL" id="CDW82666.1"/>
    </source>
</evidence>
<feature type="compositionally biased region" description="Polar residues" evidence="1">
    <location>
        <begin position="442"/>
        <end position="453"/>
    </location>
</feature>
<dbReference type="SUPFAM" id="SSF47473">
    <property type="entry name" value="EF-hand"/>
    <property type="match status" value="2"/>
</dbReference>
<protein>
    <submittedName>
        <fullName evidence="3">Ef hand family protein</fullName>
    </submittedName>
</protein>
<sequence>MRIVFKELDLDKNGKIDADIFIKVCKDHEIVISEADQNYLKAKVAYLNKVNYEEVIKDLVLLINEKYSELQHTSANTNEIFYWVLRSNNQKLVDGIKNTELAQNYLRLFKFRNNRNAMNQLSKSLMNFNTLQPRQDRHALHHNDSKNENRDSSSNQNNHNHSQNSQHPLHLHLINHSFMANFGPDMQNTIHKIVGSSTIHNATKAYDWSKQISAISKKVNILKNIQNKMYIKQAQGTEQIHSKKEKIRKYMKENDVDIMHLNAIDGAFLDCDEERAGTITKKALLEKIAENNLQFPADFLFNLIQDMQEDSDDSSENAMLKYESLKQIIEIYNNAPIFLKGDSNNSDNFKRNMDTNKDLYDDYQRLDRLLKYVHVRIEEKFKDFRHAFRSFDKNFDGGLNFKEFITGMEGIGKQQHDQLQKEKEKQSQKSTASQKPPRPALSQLSITGQSQKESAAKAHPLFGDGNIPKNKDVNSFQRDIQDITPIRAYMQKRIHSPFDRMGNQTFASFNDAFGISSKRNHDMVALLTNSYSENLHQMTIEELRSSASRKTLTSKNTNAQQLREAAIKSKYKPIPRKSFTPTHGGSAPSITPIRKNIRRRFILEGSNKFLESSAKKNSITAS</sequence>
<dbReference type="InParanoid" id="A0A078ALB4"/>
<dbReference type="AlphaFoldDB" id="A0A078ALB4"/>
<name>A0A078ALB4_STYLE</name>
<proteinExistence type="predicted"/>
<evidence type="ECO:0000313" key="4">
    <source>
        <dbReference type="Proteomes" id="UP000039865"/>
    </source>
</evidence>
<keyword evidence="4" id="KW-1185">Reference proteome</keyword>